<feature type="transmembrane region" description="Helical" evidence="7">
    <location>
        <begin position="71"/>
        <end position="90"/>
    </location>
</feature>
<dbReference type="PANTHER" id="PTHR45649:SF4">
    <property type="entry name" value="TRANSPORTER, PUTATIVE (EUROFUNG)-RELATED"/>
    <property type="match status" value="1"/>
</dbReference>
<proteinExistence type="predicted"/>
<evidence type="ECO:0000256" key="5">
    <source>
        <dbReference type="ARBA" id="ARBA00023136"/>
    </source>
</evidence>
<feature type="transmembrane region" description="Helical" evidence="7">
    <location>
        <begin position="302"/>
        <end position="323"/>
    </location>
</feature>
<dbReference type="PANTHER" id="PTHR45649">
    <property type="entry name" value="AMINO-ACID PERMEASE BAT1"/>
    <property type="match status" value="1"/>
</dbReference>
<accession>A0AAD7JWR7</accession>
<dbReference type="AlphaFoldDB" id="A0AAD7JWR7"/>
<feature type="transmembrane region" description="Helical" evidence="7">
    <location>
        <begin position="262"/>
        <end position="281"/>
    </location>
</feature>
<feature type="transmembrane region" description="Helical" evidence="7">
    <location>
        <begin position="429"/>
        <end position="455"/>
    </location>
</feature>
<dbReference type="GO" id="GO:0016020">
    <property type="term" value="C:membrane"/>
    <property type="evidence" value="ECO:0007669"/>
    <property type="project" value="UniProtKB-SubCell"/>
</dbReference>
<gene>
    <name evidence="8" type="ORF">B0H16DRAFT_1512803</name>
</gene>
<dbReference type="PIRSF" id="PIRSF006060">
    <property type="entry name" value="AA_transporter"/>
    <property type="match status" value="1"/>
</dbReference>
<keyword evidence="9" id="KW-1185">Reference proteome</keyword>
<dbReference type="InterPro" id="IPR002293">
    <property type="entry name" value="AA/rel_permease1"/>
</dbReference>
<protein>
    <submittedName>
        <fullName evidence="8">GABA permease</fullName>
    </submittedName>
</protein>
<feature type="transmembrane region" description="Helical" evidence="7">
    <location>
        <begin position="102"/>
        <end position="122"/>
    </location>
</feature>
<evidence type="ECO:0000256" key="3">
    <source>
        <dbReference type="ARBA" id="ARBA00022692"/>
    </source>
</evidence>
<feature type="compositionally biased region" description="Basic and acidic residues" evidence="6">
    <location>
        <begin position="12"/>
        <end position="26"/>
    </location>
</feature>
<keyword evidence="5 7" id="KW-0472">Membrane</keyword>
<feature type="transmembrane region" description="Helical" evidence="7">
    <location>
        <begin position="507"/>
        <end position="526"/>
    </location>
</feature>
<feature type="transmembrane region" description="Helical" evidence="7">
    <location>
        <begin position="223"/>
        <end position="242"/>
    </location>
</feature>
<feature type="transmembrane region" description="Helical" evidence="7">
    <location>
        <begin position="395"/>
        <end position="423"/>
    </location>
</feature>
<evidence type="ECO:0000256" key="6">
    <source>
        <dbReference type="SAM" id="MobiDB-lite"/>
    </source>
</evidence>
<feature type="region of interest" description="Disordered" evidence="6">
    <location>
        <begin position="1"/>
        <end position="28"/>
    </location>
</feature>
<reference evidence="8" key="1">
    <citation type="submission" date="2023-03" db="EMBL/GenBank/DDBJ databases">
        <title>Massive genome expansion in bonnet fungi (Mycena s.s.) driven by repeated elements and novel gene families across ecological guilds.</title>
        <authorList>
            <consortium name="Lawrence Berkeley National Laboratory"/>
            <person name="Harder C.B."/>
            <person name="Miyauchi S."/>
            <person name="Viragh M."/>
            <person name="Kuo A."/>
            <person name="Thoen E."/>
            <person name="Andreopoulos B."/>
            <person name="Lu D."/>
            <person name="Skrede I."/>
            <person name="Drula E."/>
            <person name="Henrissat B."/>
            <person name="Morin E."/>
            <person name="Kohler A."/>
            <person name="Barry K."/>
            <person name="LaButti K."/>
            <person name="Morin E."/>
            <person name="Salamov A."/>
            <person name="Lipzen A."/>
            <person name="Mereny Z."/>
            <person name="Hegedus B."/>
            <person name="Baldrian P."/>
            <person name="Stursova M."/>
            <person name="Weitz H."/>
            <person name="Taylor A."/>
            <person name="Grigoriev I.V."/>
            <person name="Nagy L.G."/>
            <person name="Martin F."/>
            <person name="Kauserud H."/>
        </authorList>
    </citation>
    <scope>NUCLEOTIDE SEQUENCE</scope>
    <source>
        <strain evidence="8">CBHHK182m</strain>
    </source>
</reference>
<evidence type="ECO:0000313" key="9">
    <source>
        <dbReference type="Proteomes" id="UP001215598"/>
    </source>
</evidence>
<dbReference type="EMBL" id="JARKIB010000014">
    <property type="protein sequence ID" value="KAJ7772238.1"/>
    <property type="molecule type" value="Genomic_DNA"/>
</dbReference>
<comment type="caution">
    <text evidence="8">The sequence shown here is derived from an EMBL/GenBank/DDBJ whole genome shotgun (WGS) entry which is preliminary data.</text>
</comment>
<name>A0AAD7JWR7_9AGAR</name>
<dbReference type="Pfam" id="PF13520">
    <property type="entry name" value="AA_permease_2"/>
    <property type="match status" value="1"/>
</dbReference>
<organism evidence="8 9">
    <name type="scientific">Mycena metata</name>
    <dbReference type="NCBI Taxonomy" id="1033252"/>
    <lineage>
        <taxon>Eukaryota</taxon>
        <taxon>Fungi</taxon>
        <taxon>Dikarya</taxon>
        <taxon>Basidiomycota</taxon>
        <taxon>Agaricomycotina</taxon>
        <taxon>Agaricomycetes</taxon>
        <taxon>Agaricomycetidae</taxon>
        <taxon>Agaricales</taxon>
        <taxon>Marasmiineae</taxon>
        <taxon>Mycenaceae</taxon>
        <taxon>Mycena</taxon>
    </lineage>
</organism>
<feature type="transmembrane region" description="Helical" evidence="7">
    <location>
        <begin position="354"/>
        <end position="375"/>
    </location>
</feature>
<dbReference type="Proteomes" id="UP001215598">
    <property type="component" value="Unassembled WGS sequence"/>
</dbReference>
<dbReference type="GO" id="GO:0022857">
    <property type="term" value="F:transmembrane transporter activity"/>
    <property type="evidence" value="ECO:0007669"/>
    <property type="project" value="InterPro"/>
</dbReference>
<sequence length="546" mass="59687">MATLVSTLPGSEELKHEPETQGHDLDYESDDNTEVVDAATGQSISGYTRRDEKDMRRMGKQQELMRNFRRVSSFSFTVMLTATWEYLLIANTQGLTNGGLAGLWWSFVWSFFLLGLIMLSLAEMASMAPTSGGQYHWVSEFAPPKYQKPLSYLTGWMSALSWQAGNASGSYLTGSLIQALITIKNPDYNPTNWQGTLLMFAMALVLFLANVFGAKRLPMGQNFLMVLHCSLLVVFVAIYAALAPHVSAADVFTTFTNEGNWASIGLSLMVGQITAIYSLVGSDAIAHMAEEVKSAGLSVPSAMIWSYILNGILAMFILLAYLFTLTSPDDALNDPTAYPYIWSLKQALPSSTGGVTALTFLIFLLVIAANIDYNAATARQTWSFARDKGFPGHRWIAAVHPTLHVPVNSIALTCLITCLLALINIGSSIAFNAIISLQLVALMFSYTVSIGCVLYRRLTRPDLLPNARWSLGRWGVPVNAAAVAYAVFAFFWSFWPAGTPVDATSMNYGVVMFAGVGAMCAVSYWVQGRHIYNGPVATVMGRERDA</sequence>
<keyword evidence="3 7" id="KW-0812">Transmembrane</keyword>
<comment type="subcellular location">
    <subcellularLocation>
        <location evidence="1">Membrane</location>
        <topology evidence="1">Multi-pass membrane protein</topology>
    </subcellularLocation>
</comment>
<evidence type="ECO:0000256" key="1">
    <source>
        <dbReference type="ARBA" id="ARBA00004141"/>
    </source>
</evidence>
<evidence type="ECO:0000313" key="8">
    <source>
        <dbReference type="EMBL" id="KAJ7772238.1"/>
    </source>
</evidence>
<feature type="transmembrane region" description="Helical" evidence="7">
    <location>
        <begin position="160"/>
        <end position="181"/>
    </location>
</feature>
<dbReference type="Gene3D" id="1.20.1740.10">
    <property type="entry name" value="Amino acid/polyamine transporter I"/>
    <property type="match status" value="1"/>
</dbReference>
<keyword evidence="4 7" id="KW-1133">Transmembrane helix</keyword>
<feature type="transmembrane region" description="Helical" evidence="7">
    <location>
        <begin position="476"/>
        <end position="495"/>
    </location>
</feature>
<keyword evidence="2" id="KW-0813">Transport</keyword>
<evidence type="ECO:0000256" key="2">
    <source>
        <dbReference type="ARBA" id="ARBA00022448"/>
    </source>
</evidence>
<feature type="transmembrane region" description="Helical" evidence="7">
    <location>
        <begin position="193"/>
        <end position="211"/>
    </location>
</feature>
<evidence type="ECO:0000256" key="4">
    <source>
        <dbReference type="ARBA" id="ARBA00022989"/>
    </source>
</evidence>
<evidence type="ECO:0000256" key="7">
    <source>
        <dbReference type="SAM" id="Phobius"/>
    </source>
</evidence>